<dbReference type="CDD" id="cd01949">
    <property type="entry name" value="GGDEF"/>
    <property type="match status" value="1"/>
</dbReference>
<reference evidence="2 3" key="1">
    <citation type="submission" date="2020-02" db="EMBL/GenBank/DDBJ databases">
        <title>Rhodobacter algicola sp. nov., isolated from microalga culture.</title>
        <authorList>
            <person name="Park C.-Y."/>
        </authorList>
    </citation>
    <scope>NUCLEOTIDE SEQUENCE [LARGE SCALE GENOMIC DNA]</scope>
    <source>
        <strain evidence="2 3">ETT8</strain>
    </source>
</reference>
<dbReference type="NCBIfam" id="TIGR00254">
    <property type="entry name" value="GGDEF"/>
    <property type="match status" value="1"/>
</dbReference>
<dbReference type="SUPFAM" id="SSF55073">
    <property type="entry name" value="Nucleotide cyclase"/>
    <property type="match status" value="1"/>
</dbReference>
<organism evidence="2 3">
    <name type="scientific">Pseudotabrizicola algicola</name>
    <dbReference type="NCBI Taxonomy" id="2709381"/>
    <lineage>
        <taxon>Bacteria</taxon>
        <taxon>Pseudomonadati</taxon>
        <taxon>Pseudomonadota</taxon>
        <taxon>Alphaproteobacteria</taxon>
        <taxon>Rhodobacterales</taxon>
        <taxon>Paracoccaceae</taxon>
        <taxon>Pseudotabrizicola</taxon>
    </lineage>
</organism>
<protein>
    <submittedName>
        <fullName evidence="2">GGDEF domain-containing protein</fullName>
    </submittedName>
</protein>
<dbReference type="PANTHER" id="PTHR46663:SF2">
    <property type="entry name" value="GGDEF DOMAIN-CONTAINING PROTEIN"/>
    <property type="match status" value="1"/>
</dbReference>
<dbReference type="InterPro" id="IPR052163">
    <property type="entry name" value="DGC-Regulatory_Protein"/>
</dbReference>
<dbReference type="AlphaFoldDB" id="A0A6B3RKM2"/>
<dbReference type="InterPro" id="IPR000160">
    <property type="entry name" value="GGDEF_dom"/>
</dbReference>
<dbReference type="Gene3D" id="3.30.70.270">
    <property type="match status" value="1"/>
</dbReference>
<dbReference type="SMART" id="SM00267">
    <property type="entry name" value="GGDEF"/>
    <property type="match status" value="1"/>
</dbReference>
<dbReference type="InterPro" id="IPR042463">
    <property type="entry name" value="HNOB_dom_associated_sf"/>
</dbReference>
<evidence type="ECO:0000259" key="1">
    <source>
        <dbReference type="PROSITE" id="PS50887"/>
    </source>
</evidence>
<comment type="caution">
    <text evidence="2">The sequence shown here is derived from an EMBL/GenBank/DDBJ whole genome shotgun (WGS) entry which is preliminary data.</text>
</comment>
<dbReference type="InterPro" id="IPR029787">
    <property type="entry name" value="Nucleotide_cyclase"/>
</dbReference>
<dbReference type="PANTHER" id="PTHR46663">
    <property type="entry name" value="DIGUANYLATE CYCLASE DGCT-RELATED"/>
    <property type="match status" value="1"/>
</dbReference>
<evidence type="ECO:0000313" key="2">
    <source>
        <dbReference type="EMBL" id="NEX45663.1"/>
    </source>
</evidence>
<dbReference type="RefSeq" id="WP_164609632.1">
    <property type="nucleotide sequence ID" value="NZ_JAAIKE010000001.1"/>
</dbReference>
<keyword evidence="3" id="KW-1185">Reference proteome</keyword>
<proteinExistence type="predicted"/>
<evidence type="ECO:0000313" key="3">
    <source>
        <dbReference type="Proteomes" id="UP000481421"/>
    </source>
</evidence>
<name>A0A6B3RKM2_9RHOB</name>
<accession>A0A6B3RKM2</accession>
<dbReference type="PROSITE" id="PS50887">
    <property type="entry name" value="GGDEF"/>
    <property type="match status" value="1"/>
</dbReference>
<dbReference type="Pfam" id="PF00990">
    <property type="entry name" value="GGDEF"/>
    <property type="match status" value="1"/>
</dbReference>
<dbReference type="EMBL" id="JAAIKE010000001">
    <property type="protein sequence ID" value="NEX45663.1"/>
    <property type="molecule type" value="Genomic_DNA"/>
</dbReference>
<feature type="domain" description="GGDEF" evidence="1">
    <location>
        <begin position="205"/>
        <end position="339"/>
    </location>
</feature>
<dbReference type="InterPro" id="IPR043128">
    <property type="entry name" value="Rev_trsase/Diguanyl_cyclase"/>
</dbReference>
<gene>
    <name evidence="2" type="ORF">G3572_05560</name>
</gene>
<sequence>MARQAAQGRGQGAARLVLPKGSLDRLMPMHLALSASGQITALGPTLAKIVRRAAVEDAAILGLDFFDLFEVCRPSGVTTAAALHARQGERLHLGLRGGGAEFRGLALCDDAGGLVMNLSFGIGVVDAVRTHALTDADFAATDLTVELLYLVEVKRAVLGELQRLNLRLQGAKSEAEAQAMTDTLTGLRNRRALDLRLAQAIADALPFALMHLDLDRFKAVNDTLGHGAGDQVLRVVAQVLAAETRTGDLVARVGGDEFVILLPGMTDAARLGAVAGRIIAALSRPIPYEGHLCQIGASVGLTISTRYAAPTAEAMLQDADLALYAAKRAGRGRMMAFSDELASGQGTVPAARAF</sequence>
<dbReference type="Gene3D" id="3.30.450.260">
    <property type="entry name" value="Haem NO binding associated domain"/>
    <property type="match status" value="1"/>
</dbReference>
<dbReference type="Proteomes" id="UP000481421">
    <property type="component" value="Unassembled WGS sequence"/>
</dbReference>